<dbReference type="CDD" id="cd06097">
    <property type="entry name" value="Aspergillopepsin_like"/>
    <property type="match status" value="1"/>
</dbReference>
<evidence type="ECO:0000256" key="4">
    <source>
        <dbReference type="ARBA" id="ARBA00022801"/>
    </source>
</evidence>
<accession>A0A8H4RK55</accession>
<evidence type="ECO:0000256" key="2">
    <source>
        <dbReference type="ARBA" id="ARBA00022670"/>
    </source>
</evidence>
<dbReference type="SUPFAM" id="SSF50630">
    <property type="entry name" value="Acid proteases"/>
    <property type="match status" value="1"/>
</dbReference>
<dbReference type="InterPro" id="IPR001461">
    <property type="entry name" value="Aspartic_peptidase_A1"/>
</dbReference>
<proteinExistence type="inferred from homology"/>
<evidence type="ECO:0000256" key="3">
    <source>
        <dbReference type="ARBA" id="ARBA00022750"/>
    </source>
</evidence>
<keyword evidence="8" id="KW-1185">Reference proteome</keyword>
<dbReference type="Gene3D" id="2.40.70.10">
    <property type="entry name" value="Acid Proteases"/>
    <property type="match status" value="2"/>
</dbReference>
<evidence type="ECO:0000259" key="6">
    <source>
        <dbReference type="PROSITE" id="PS51767"/>
    </source>
</evidence>
<comment type="similarity">
    <text evidence="1">Belongs to the peptidase A1 family.</text>
</comment>
<feature type="active site" evidence="5">
    <location>
        <position position="317"/>
    </location>
</feature>
<gene>
    <name evidence="7" type="ORF">G7Y89_g7998</name>
</gene>
<dbReference type="InterPro" id="IPR033121">
    <property type="entry name" value="PEPTIDASE_A1"/>
</dbReference>
<dbReference type="EMBL" id="JAAMPI010000583">
    <property type="protein sequence ID" value="KAF4630144.1"/>
    <property type="molecule type" value="Genomic_DNA"/>
</dbReference>
<evidence type="ECO:0000313" key="7">
    <source>
        <dbReference type="EMBL" id="KAF4630144.1"/>
    </source>
</evidence>
<dbReference type="Proteomes" id="UP000566819">
    <property type="component" value="Unassembled WGS sequence"/>
</dbReference>
<protein>
    <recommendedName>
        <fullName evidence="6">Peptidase A1 domain-containing protein</fullName>
    </recommendedName>
</protein>
<evidence type="ECO:0000313" key="8">
    <source>
        <dbReference type="Proteomes" id="UP000566819"/>
    </source>
</evidence>
<dbReference type="PANTHER" id="PTHR47966">
    <property type="entry name" value="BETA-SITE APP-CLEAVING ENZYME, ISOFORM A-RELATED"/>
    <property type="match status" value="1"/>
</dbReference>
<dbReference type="FunFam" id="2.40.70.10:FF:000092">
    <property type="entry name" value="Aspartic endopeptidase (AP1)"/>
    <property type="match status" value="1"/>
</dbReference>
<dbReference type="InterPro" id="IPR021109">
    <property type="entry name" value="Peptidase_aspartic_dom_sf"/>
</dbReference>
<dbReference type="PANTHER" id="PTHR47966:SF1">
    <property type="entry name" value="ASPARTYL PROTEINASE"/>
    <property type="match status" value="1"/>
</dbReference>
<evidence type="ECO:0000256" key="1">
    <source>
        <dbReference type="ARBA" id="ARBA00007447"/>
    </source>
</evidence>
<dbReference type="Pfam" id="PF00026">
    <property type="entry name" value="Asp"/>
    <property type="match status" value="1"/>
</dbReference>
<keyword evidence="2" id="KW-0645">Protease</keyword>
<sequence>MAGLKGLQKIHVTRNKNYQKSGIKSYVWLLNKWGFEPTKPGPYYQTHKITQTHAHGHFHKFGGKAHSHRVLVKKATSSDGSSQAGEVGADDQQNDSMYLCPVSIGTPAQTLMLDFDTGSADLWVWSTDLPSSTTSQSTGHVIFDPSKSSTFKTSTGEKWKISYGDSSSASGIVGTDNVTIGGLTIKNQAVELAKDLSTQFQQSTGDGLLGLAFGTINTVTPKAVATPVENMITEADIPKSLELFTAYLGSWRDANEPDKGESFYTFGYIDEDAVKASGQQIAYTPVDSSQGFWQFSSTSATVNGQTIDQSDNTAIADTGTTLALVSDATCEAIYNAIPGATYDQTQQGYIFPSSTTADQLPIVTFAVGDTQFAVQKEDLGFADAGNGMVYGGIQSRGTMTFDILGDTFLKGIYAIFDQGNSQFGAVQRVETEQNVSAPPS</sequence>
<dbReference type="AlphaFoldDB" id="A0A8H4RK55"/>
<dbReference type="GO" id="GO:0006508">
    <property type="term" value="P:proteolysis"/>
    <property type="evidence" value="ECO:0007669"/>
    <property type="project" value="UniProtKB-KW"/>
</dbReference>
<name>A0A8H4RK55_9HELO</name>
<dbReference type="InterPro" id="IPR034163">
    <property type="entry name" value="Aspergillopepsin-like_cat_dom"/>
</dbReference>
<evidence type="ECO:0000256" key="5">
    <source>
        <dbReference type="PIRSR" id="PIRSR601461-1"/>
    </source>
</evidence>
<keyword evidence="4" id="KW-0378">Hydrolase</keyword>
<reference evidence="7 8" key="1">
    <citation type="submission" date="2020-03" db="EMBL/GenBank/DDBJ databases">
        <title>Draft Genome Sequence of Cudoniella acicularis.</title>
        <authorList>
            <person name="Buettner E."/>
            <person name="Kellner H."/>
        </authorList>
    </citation>
    <scope>NUCLEOTIDE SEQUENCE [LARGE SCALE GENOMIC DNA]</scope>
    <source>
        <strain evidence="7 8">DSM 108380</strain>
    </source>
</reference>
<dbReference type="PRINTS" id="PR00792">
    <property type="entry name" value="PEPSIN"/>
</dbReference>
<keyword evidence="3" id="KW-0064">Aspartyl protease</keyword>
<feature type="active site" evidence="5">
    <location>
        <position position="116"/>
    </location>
</feature>
<comment type="caution">
    <text evidence="7">The sequence shown here is derived from an EMBL/GenBank/DDBJ whole genome shotgun (WGS) entry which is preliminary data.</text>
</comment>
<feature type="domain" description="Peptidase A1" evidence="6">
    <location>
        <begin position="98"/>
        <end position="426"/>
    </location>
</feature>
<organism evidence="7 8">
    <name type="scientific">Cudoniella acicularis</name>
    <dbReference type="NCBI Taxonomy" id="354080"/>
    <lineage>
        <taxon>Eukaryota</taxon>
        <taxon>Fungi</taxon>
        <taxon>Dikarya</taxon>
        <taxon>Ascomycota</taxon>
        <taxon>Pezizomycotina</taxon>
        <taxon>Leotiomycetes</taxon>
        <taxon>Helotiales</taxon>
        <taxon>Tricladiaceae</taxon>
        <taxon>Cudoniella</taxon>
    </lineage>
</organism>
<dbReference type="OrthoDB" id="2747330at2759"/>
<dbReference type="PROSITE" id="PS51767">
    <property type="entry name" value="PEPTIDASE_A1"/>
    <property type="match status" value="1"/>
</dbReference>
<dbReference type="GO" id="GO:0004190">
    <property type="term" value="F:aspartic-type endopeptidase activity"/>
    <property type="evidence" value="ECO:0007669"/>
    <property type="project" value="UniProtKB-KW"/>
</dbReference>